<dbReference type="Gene3D" id="2.102.10.10">
    <property type="entry name" value="Rieske [2Fe-2S] iron-sulphur domain"/>
    <property type="match status" value="1"/>
</dbReference>
<dbReference type="PANTHER" id="PTHR43756:SF5">
    <property type="entry name" value="CHOLINE MONOOXYGENASE, CHLOROPLASTIC"/>
    <property type="match status" value="1"/>
</dbReference>
<dbReference type="GO" id="GO:0016491">
    <property type="term" value="F:oxidoreductase activity"/>
    <property type="evidence" value="ECO:0007669"/>
    <property type="project" value="UniProtKB-KW"/>
</dbReference>
<sequence length="404" mass="45324">MSDLDDVKVKTRKSYAESAKAMLDYVENGKTFQTDKIITLPTSIFTDAGRWEKEMSAIFEKLPLCLATTAELRDIGDYKAADMLGKPIMMVRGKDSKVRAFLNVCVHRGAPVVAEGCGHVRRMSCKYHGWTYDLDGKLIGVADAHTFGDIDKSAKGLRELPCEEKNGLIFVCLTPEQTFNLEGFFKGFLDDFEELGFADWHFLGSRVLTGANWKIAFDGYMEAYHFAALHPKTVAPRTPSNIAHYQAFGPHLRIGFPQVNISKHLNAVPSAQWGEMEHKGFDFIRILFPNVSVFVANKITQLAQLFPGPTPDKNITVLNYFTRKPPPDSEAQESLEGMMDFLYKVVRDEDYWVGNHIQTGVASGAHDTVIFGKNERGNQFFHEYVDWYLGLRPDEPSLSGATGT</sequence>
<dbReference type="CDD" id="cd08887">
    <property type="entry name" value="RHO_alpha_C_3"/>
    <property type="match status" value="1"/>
</dbReference>
<evidence type="ECO:0000259" key="7">
    <source>
        <dbReference type="PROSITE" id="PS51296"/>
    </source>
</evidence>
<reference evidence="8 9" key="1">
    <citation type="journal article" date="2012" name="J. Bacteriol.">
        <title>Genome Sequence of Strain IMCC14465, Isolated from the East Sea, Belonging to the PS1 Clade of Alphaproteobacteria.</title>
        <authorList>
            <person name="Yang S.J."/>
            <person name="Kang I."/>
            <person name="Cho J.C."/>
        </authorList>
    </citation>
    <scope>NUCLEOTIDE SEQUENCE [LARGE SCALE GENOMIC DNA]</scope>
    <source>
        <strain evidence="8 9">IMCC14465</strain>
    </source>
</reference>
<dbReference type="eggNOG" id="COG4638">
    <property type="taxonomic scope" value="Bacteria"/>
</dbReference>
<organism evidence="8 9">
    <name type="scientific">alpha proteobacterium IMCC14465</name>
    <dbReference type="NCBI Taxonomy" id="1220535"/>
    <lineage>
        <taxon>Bacteria</taxon>
        <taxon>Pseudomonadati</taxon>
        <taxon>Pseudomonadota</taxon>
        <taxon>Alphaproteobacteria</taxon>
        <taxon>PS1 clade</taxon>
    </lineage>
</organism>
<dbReference type="EMBL" id="ALYF01000003">
    <property type="protein sequence ID" value="EJW21157.1"/>
    <property type="molecule type" value="Genomic_DNA"/>
</dbReference>
<keyword evidence="2" id="KW-0001">2Fe-2S</keyword>
<dbReference type="CDD" id="cd03469">
    <property type="entry name" value="Rieske_RO_Alpha_N"/>
    <property type="match status" value="1"/>
</dbReference>
<dbReference type="SUPFAM" id="SSF55961">
    <property type="entry name" value="Bet v1-like"/>
    <property type="match status" value="1"/>
</dbReference>
<evidence type="ECO:0000256" key="3">
    <source>
        <dbReference type="ARBA" id="ARBA00022723"/>
    </source>
</evidence>
<dbReference type="Gene3D" id="3.90.380.10">
    <property type="entry name" value="Naphthalene 1,2-dioxygenase Alpha Subunit, Chain A, domain 1"/>
    <property type="match status" value="2"/>
</dbReference>
<dbReference type="OrthoDB" id="7456916at2"/>
<dbReference type="AlphaFoldDB" id="J9DVX9"/>
<keyword evidence="3" id="KW-0479">Metal-binding</keyword>
<evidence type="ECO:0000313" key="9">
    <source>
        <dbReference type="Proteomes" id="UP000004836"/>
    </source>
</evidence>
<evidence type="ECO:0000256" key="5">
    <source>
        <dbReference type="ARBA" id="ARBA00023004"/>
    </source>
</evidence>
<dbReference type="InterPro" id="IPR036922">
    <property type="entry name" value="Rieske_2Fe-2S_sf"/>
</dbReference>
<dbReference type="STRING" id="1220535.IMCC14465_09530"/>
<evidence type="ECO:0000256" key="2">
    <source>
        <dbReference type="ARBA" id="ARBA00022714"/>
    </source>
</evidence>
<keyword evidence="9" id="KW-1185">Reference proteome</keyword>
<keyword evidence="6" id="KW-0411">Iron-sulfur</keyword>
<gene>
    <name evidence="8" type="ORF">IMCC14465_09530</name>
</gene>
<protein>
    <submittedName>
        <fullName evidence="8">Rieske (2Fe-2S) domain-containing protein</fullName>
    </submittedName>
</protein>
<dbReference type="GO" id="GO:0005506">
    <property type="term" value="F:iron ion binding"/>
    <property type="evidence" value="ECO:0007669"/>
    <property type="project" value="InterPro"/>
</dbReference>
<dbReference type="GO" id="GO:0051537">
    <property type="term" value="F:2 iron, 2 sulfur cluster binding"/>
    <property type="evidence" value="ECO:0007669"/>
    <property type="project" value="UniProtKB-KW"/>
</dbReference>
<evidence type="ECO:0000256" key="6">
    <source>
        <dbReference type="ARBA" id="ARBA00023014"/>
    </source>
</evidence>
<dbReference type="Pfam" id="PF00848">
    <property type="entry name" value="Ring_hydroxyl_A"/>
    <property type="match status" value="1"/>
</dbReference>
<comment type="cofactor">
    <cofactor evidence="1">
        <name>Fe cation</name>
        <dbReference type="ChEBI" id="CHEBI:24875"/>
    </cofactor>
</comment>
<evidence type="ECO:0000313" key="8">
    <source>
        <dbReference type="EMBL" id="EJW21157.1"/>
    </source>
</evidence>
<evidence type="ECO:0000256" key="4">
    <source>
        <dbReference type="ARBA" id="ARBA00023002"/>
    </source>
</evidence>
<evidence type="ECO:0000256" key="1">
    <source>
        <dbReference type="ARBA" id="ARBA00001962"/>
    </source>
</evidence>
<dbReference type="SUPFAM" id="SSF50022">
    <property type="entry name" value="ISP domain"/>
    <property type="match status" value="1"/>
</dbReference>
<dbReference type="PANTHER" id="PTHR43756">
    <property type="entry name" value="CHOLINE MONOOXYGENASE, CHLOROPLASTIC"/>
    <property type="match status" value="1"/>
</dbReference>
<dbReference type="PROSITE" id="PS51296">
    <property type="entry name" value="RIESKE"/>
    <property type="match status" value="1"/>
</dbReference>
<dbReference type="InterPro" id="IPR015879">
    <property type="entry name" value="Ring_hydroxy_dOase_asu_C_dom"/>
</dbReference>
<keyword evidence="5" id="KW-0408">Iron</keyword>
<feature type="domain" description="Rieske" evidence="7">
    <location>
        <begin position="63"/>
        <end position="171"/>
    </location>
</feature>
<dbReference type="Pfam" id="PF00355">
    <property type="entry name" value="Rieske"/>
    <property type="match status" value="1"/>
</dbReference>
<comment type="caution">
    <text evidence="8">The sequence shown here is derived from an EMBL/GenBank/DDBJ whole genome shotgun (WGS) entry which is preliminary data.</text>
</comment>
<dbReference type="InterPro" id="IPR017941">
    <property type="entry name" value="Rieske_2Fe-2S"/>
</dbReference>
<keyword evidence="4" id="KW-0560">Oxidoreductase</keyword>
<dbReference type="PRINTS" id="PR00090">
    <property type="entry name" value="RNGDIOXGNASE"/>
</dbReference>
<dbReference type="Proteomes" id="UP000004836">
    <property type="component" value="Unassembled WGS sequence"/>
</dbReference>
<accession>J9DVX9</accession>
<name>J9DVX9_9PROT</name>
<dbReference type="InterPro" id="IPR001663">
    <property type="entry name" value="Rng_hydr_dOase-A"/>
</dbReference>
<proteinExistence type="predicted"/>